<comment type="caution">
    <text evidence="9">The sequence shown here is derived from an EMBL/GenBank/DDBJ whole genome shotgun (WGS) entry which is preliminary data.</text>
</comment>
<dbReference type="GO" id="GO:0000981">
    <property type="term" value="F:DNA-binding transcription factor activity, RNA polymerase II-specific"/>
    <property type="evidence" value="ECO:0007669"/>
    <property type="project" value="InterPro"/>
</dbReference>
<dbReference type="CDD" id="cd00067">
    <property type="entry name" value="GAL4"/>
    <property type="match status" value="1"/>
</dbReference>
<keyword evidence="10" id="KW-1185">Reference proteome</keyword>
<feature type="coiled-coil region" evidence="6">
    <location>
        <begin position="72"/>
        <end position="99"/>
    </location>
</feature>
<evidence type="ECO:0000256" key="7">
    <source>
        <dbReference type="SAM" id="MobiDB-lite"/>
    </source>
</evidence>
<dbReference type="PANTHER" id="PTHR31845:SF10">
    <property type="entry name" value="ZN(II)2CYS6 TRANSCRIPTION FACTOR (EUROFUNG)"/>
    <property type="match status" value="1"/>
</dbReference>
<feature type="compositionally biased region" description="Polar residues" evidence="7">
    <location>
        <begin position="14"/>
        <end position="23"/>
    </location>
</feature>
<organism evidence="9 10">
    <name type="scientific">Cylindrodendrum hubeiense</name>
    <dbReference type="NCBI Taxonomy" id="595255"/>
    <lineage>
        <taxon>Eukaryota</taxon>
        <taxon>Fungi</taxon>
        <taxon>Dikarya</taxon>
        <taxon>Ascomycota</taxon>
        <taxon>Pezizomycotina</taxon>
        <taxon>Sordariomycetes</taxon>
        <taxon>Hypocreomycetidae</taxon>
        <taxon>Hypocreales</taxon>
        <taxon>Nectriaceae</taxon>
        <taxon>Cylindrodendrum</taxon>
    </lineage>
</organism>
<dbReference type="SUPFAM" id="SSF57701">
    <property type="entry name" value="Zn2/Cys6 DNA-binding domain"/>
    <property type="match status" value="1"/>
</dbReference>
<dbReference type="OrthoDB" id="3365636at2759"/>
<dbReference type="AlphaFoldDB" id="A0A9P5LKJ3"/>
<feature type="region of interest" description="Disordered" evidence="7">
    <location>
        <begin position="113"/>
        <end position="141"/>
    </location>
</feature>
<dbReference type="Proteomes" id="UP000722485">
    <property type="component" value="Unassembled WGS sequence"/>
</dbReference>
<dbReference type="Gene3D" id="4.10.240.10">
    <property type="entry name" value="Zn(2)-C6 fungal-type DNA-binding domain"/>
    <property type="match status" value="1"/>
</dbReference>
<dbReference type="InterPro" id="IPR051089">
    <property type="entry name" value="prtT"/>
</dbReference>
<evidence type="ECO:0000259" key="8">
    <source>
        <dbReference type="PROSITE" id="PS50048"/>
    </source>
</evidence>
<evidence type="ECO:0000256" key="2">
    <source>
        <dbReference type="ARBA" id="ARBA00023015"/>
    </source>
</evidence>
<evidence type="ECO:0000313" key="9">
    <source>
        <dbReference type="EMBL" id="KAF7557065.1"/>
    </source>
</evidence>
<comment type="subcellular location">
    <subcellularLocation>
        <location evidence="1">Nucleus</location>
    </subcellularLocation>
</comment>
<dbReference type="InterPro" id="IPR001138">
    <property type="entry name" value="Zn2Cys6_DnaBD"/>
</dbReference>
<dbReference type="GO" id="GO:0005634">
    <property type="term" value="C:nucleus"/>
    <property type="evidence" value="ECO:0007669"/>
    <property type="project" value="UniProtKB-SubCell"/>
</dbReference>
<accession>A0A9P5LKJ3</accession>
<sequence length="323" mass="35197">MSSTPADVPGSDARAQNSSSVGLNRTCQGCRHRRIKCVIAPQDLQPGQKKCARCLKLEIDCVFVPPAIKKTRKRNEARIKELERKFQEIQSNINEVRGAPLVSLSGSIEDSDAQLPALSDGRSPAVTSGTPDTLLLSASPDSATADPVSRGLLSHSQAEGLYWAFCHNLAPLYPLVHVPESSTCEATRGVRPALFRAILTVASSATDPCLSRALFQDTGRFLAEKVAVAGEKSLDLIQALLIMATWQQPPEKFQGLKFSQSAQMAATMVMDLQSSNDELYKIPEPENALVPSDQLVETYLILALRFPFVDQLYFDMGPWLNAA</sequence>
<keyword evidence="3" id="KW-0238">DNA-binding</keyword>
<protein>
    <recommendedName>
        <fullName evidence="8">Zn(2)-C6 fungal-type domain-containing protein</fullName>
    </recommendedName>
</protein>
<name>A0A9P5LKJ3_9HYPO</name>
<evidence type="ECO:0000256" key="1">
    <source>
        <dbReference type="ARBA" id="ARBA00004123"/>
    </source>
</evidence>
<feature type="region of interest" description="Disordered" evidence="7">
    <location>
        <begin position="1"/>
        <end position="23"/>
    </location>
</feature>
<evidence type="ECO:0000256" key="5">
    <source>
        <dbReference type="ARBA" id="ARBA00023242"/>
    </source>
</evidence>
<dbReference type="InterPro" id="IPR036864">
    <property type="entry name" value="Zn2-C6_fun-type_DNA-bd_sf"/>
</dbReference>
<dbReference type="PANTHER" id="PTHR31845">
    <property type="entry name" value="FINGER DOMAIN PROTEIN, PUTATIVE-RELATED"/>
    <property type="match status" value="1"/>
</dbReference>
<keyword evidence="6" id="KW-0175">Coiled coil</keyword>
<dbReference type="GO" id="GO:0000976">
    <property type="term" value="F:transcription cis-regulatory region binding"/>
    <property type="evidence" value="ECO:0007669"/>
    <property type="project" value="TreeGrafter"/>
</dbReference>
<reference evidence="9" key="1">
    <citation type="submission" date="2020-03" db="EMBL/GenBank/DDBJ databases">
        <title>Draft Genome Sequence of Cylindrodendrum hubeiense.</title>
        <authorList>
            <person name="Buettner E."/>
            <person name="Kellner H."/>
        </authorList>
    </citation>
    <scope>NUCLEOTIDE SEQUENCE</scope>
    <source>
        <strain evidence="9">IHI 201604</strain>
    </source>
</reference>
<gene>
    <name evidence="9" type="ORF">G7Z17_g970</name>
</gene>
<dbReference type="SMART" id="SM00066">
    <property type="entry name" value="GAL4"/>
    <property type="match status" value="1"/>
</dbReference>
<evidence type="ECO:0000256" key="3">
    <source>
        <dbReference type="ARBA" id="ARBA00023125"/>
    </source>
</evidence>
<feature type="domain" description="Zn(2)-C6 fungal-type" evidence="8">
    <location>
        <begin position="26"/>
        <end position="63"/>
    </location>
</feature>
<dbReference type="PROSITE" id="PS50048">
    <property type="entry name" value="ZN2_CY6_FUNGAL_2"/>
    <property type="match status" value="1"/>
</dbReference>
<evidence type="ECO:0000256" key="4">
    <source>
        <dbReference type="ARBA" id="ARBA00023163"/>
    </source>
</evidence>
<keyword evidence="2" id="KW-0805">Transcription regulation</keyword>
<keyword evidence="4" id="KW-0804">Transcription</keyword>
<keyword evidence="5" id="KW-0539">Nucleus</keyword>
<dbReference type="GO" id="GO:0008270">
    <property type="term" value="F:zinc ion binding"/>
    <property type="evidence" value="ECO:0007669"/>
    <property type="project" value="InterPro"/>
</dbReference>
<dbReference type="EMBL" id="JAANBB010000007">
    <property type="protein sequence ID" value="KAF7557065.1"/>
    <property type="molecule type" value="Genomic_DNA"/>
</dbReference>
<evidence type="ECO:0000256" key="6">
    <source>
        <dbReference type="SAM" id="Coils"/>
    </source>
</evidence>
<dbReference type="CDD" id="cd12148">
    <property type="entry name" value="fungal_TF_MHR"/>
    <property type="match status" value="1"/>
</dbReference>
<evidence type="ECO:0000313" key="10">
    <source>
        <dbReference type="Proteomes" id="UP000722485"/>
    </source>
</evidence>
<proteinExistence type="predicted"/>